<dbReference type="EMBL" id="BQNB010011738">
    <property type="protein sequence ID" value="GJS94531.1"/>
    <property type="molecule type" value="Genomic_DNA"/>
</dbReference>
<reference evidence="1" key="2">
    <citation type="submission" date="2022-01" db="EMBL/GenBank/DDBJ databases">
        <authorList>
            <person name="Yamashiro T."/>
            <person name="Shiraishi A."/>
            <person name="Satake H."/>
            <person name="Nakayama K."/>
        </authorList>
    </citation>
    <scope>NUCLEOTIDE SEQUENCE</scope>
</reference>
<evidence type="ECO:0000313" key="2">
    <source>
        <dbReference type="Proteomes" id="UP001151760"/>
    </source>
</evidence>
<organism evidence="1 2">
    <name type="scientific">Tanacetum coccineum</name>
    <dbReference type="NCBI Taxonomy" id="301880"/>
    <lineage>
        <taxon>Eukaryota</taxon>
        <taxon>Viridiplantae</taxon>
        <taxon>Streptophyta</taxon>
        <taxon>Embryophyta</taxon>
        <taxon>Tracheophyta</taxon>
        <taxon>Spermatophyta</taxon>
        <taxon>Magnoliopsida</taxon>
        <taxon>eudicotyledons</taxon>
        <taxon>Gunneridae</taxon>
        <taxon>Pentapetalae</taxon>
        <taxon>asterids</taxon>
        <taxon>campanulids</taxon>
        <taxon>Asterales</taxon>
        <taxon>Asteraceae</taxon>
        <taxon>Asteroideae</taxon>
        <taxon>Anthemideae</taxon>
        <taxon>Anthemidinae</taxon>
        <taxon>Tanacetum</taxon>
    </lineage>
</organism>
<sequence>MLSQLSNSNSEEGRVCIWAMKMEHYLEYIDNEVWKVIQNGKLKEREFQLGKDGVVRSTFTVTAAGIKTFEKIFMEMDDAKGSGKKPLETRKGIDWFNVTFSLEAHGAEVSTEDANHKFLRSLPSAWSNLAMTMRTNPEIDNLSIDDLYNNLGVFEQEIQGAPKTSSSAQNVAFVSQSKSSTNKVKSGFSGCYHGHALLLSSLNQCLKKKFLLVLLMKSSIPSLPNKQRIWTYFMNIRGYIWKDEESSLYQHQELGKQFEQESDGFTGQWMMGLSNWRTY</sequence>
<evidence type="ECO:0000313" key="1">
    <source>
        <dbReference type="EMBL" id="GJS94531.1"/>
    </source>
</evidence>
<dbReference type="Proteomes" id="UP001151760">
    <property type="component" value="Unassembled WGS sequence"/>
</dbReference>
<proteinExistence type="predicted"/>
<keyword evidence="2" id="KW-1185">Reference proteome</keyword>
<reference evidence="1" key="1">
    <citation type="journal article" date="2022" name="Int. J. Mol. Sci.">
        <title>Draft Genome of Tanacetum Coccineum: Genomic Comparison of Closely Related Tanacetum-Family Plants.</title>
        <authorList>
            <person name="Yamashiro T."/>
            <person name="Shiraishi A."/>
            <person name="Nakayama K."/>
            <person name="Satake H."/>
        </authorList>
    </citation>
    <scope>NUCLEOTIDE SEQUENCE</scope>
</reference>
<gene>
    <name evidence="1" type="ORF">Tco_0801499</name>
</gene>
<comment type="caution">
    <text evidence="1">The sequence shown here is derived from an EMBL/GenBank/DDBJ whole genome shotgun (WGS) entry which is preliminary data.</text>
</comment>
<accession>A0ABQ4ZYW0</accession>
<name>A0ABQ4ZYW0_9ASTR</name>
<protein>
    <submittedName>
        <fullName evidence="1">Uncharacterized protein</fullName>
    </submittedName>
</protein>